<feature type="region of interest" description="Disordered" evidence="1">
    <location>
        <begin position="135"/>
        <end position="157"/>
    </location>
</feature>
<evidence type="ECO:0000313" key="4">
    <source>
        <dbReference type="EMBL" id="KAL1266007.1"/>
    </source>
</evidence>
<name>A0ABR3MN03_9TELE</name>
<gene>
    <name evidence="4" type="ORF">QQF64_004034</name>
</gene>
<keyword evidence="2" id="KW-0472">Membrane</keyword>
<feature type="compositionally biased region" description="Low complexity" evidence="1">
    <location>
        <begin position="143"/>
        <end position="157"/>
    </location>
</feature>
<feature type="transmembrane region" description="Helical" evidence="2">
    <location>
        <begin position="395"/>
        <end position="420"/>
    </location>
</feature>
<sequence length="543" mass="59945">MELFVFIVFQLFIEVQSHESPTVKVSPDVIRESSSVKISCETPADLSVNQCYFYPNSEEKKIKPSRRCKLKLTGAEVLTWAAVKSPASLNIYCYYTIKDVDKPSAHSPPATVKVLVSTATSTQRTSQKDIVISMSESPHRPVSTSTTNTQTTTAIKTKSPTVRVSPDFIRESSTVKISCEPPEDVTVNQCYFYPNREEKKIKNSWRCELKLPGAEVLTWAAVKSSALLNIYCYYTIPGTDKPSPHSPPATVKVLVSTATPTQRTSQKDIVISMSESPVSHRPVSTSTTNEQTTSTVIKTTLAEMSTSDSTTYNKTYLHPTANLSTSMTNETMVSPTTSTLLGNSRMSEHKTPNQKASEIDTFSISATMCPRTAISSLHTSTAHPTDQLTSKYTDIWLYIGLVSTGVTVIMSGFICLYWFASKKRRKHKKFRSIKPDVTSQVIGMSCSGPAEIYSLITAVPATSQPICGGPEHPESHQDSTADPTDTNFIMSVNSIYQPSDVLVNKQQKEGNTEENENAYHLYCTIPDKPVRSNNEDPVYSLVQ</sequence>
<dbReference type="Proteomes" id="UP001558613">
    <property type="component" value="Unassembled WGS sequence"/>
</dbReference>
<feature type="chain" id="PRO_5047522612" evidence="3">
    <location>
        <begin position="18"/>
        <end position="543"/>
    </location>
</feature>
<protein>
    <submittedName>
        <fullName evidence="4">Uncharacterized protein</fullName>
    </submittedName>
</protein>
<accession>A0ABR3MN03</accession>
<keyword evidence="5" id="KW-1185">Reference proteome</keyword>
<proteinExistence type="predicted"/>
<feature type="region of interest" description="Disordered" evidence="1">
    <location>
        <begin position="333"/>
        <end position="356"/>
    </location>
</feature>
<dbReference type="EMBL" id="JAYMGO010000011">
    <property type="protein sequence ID" value="KAL1266007.1"/>
    <property type="molecule type" value="Genomic_DNA"/>
</dbReference>
<evidence type="ECO:0000256" key="2">
    <source>
        <dbReference type="SAM" id="Phobius"/>
    </source>
</evidence>
<reference evidence="4 5" key="1">
    <citation type="submission" date="2023-09" db="EMBL/GenBank/DDBJ databases">
        <authorList>
            <person name="Wang M."/>
        </authorList>
    </citation>
    <scope>NUCLEOTIDE SEQUENCE [LARGE SCALE GENOMIC DNA]</scope>
    <source>
        <strain evidence="4">GT-2023</strain>
        <tissue evidence="4">Liver</tissue>
    </source>
</reference>
<keyword evidence="2" id="KW-1133">Transmembrane helix</keyword>
<comment type="caution">
    <text evidence="4">The sequence shown here is derived from an EMBL/GenBank/DDBJ whole genome shotgun (WGS) entry which is preliminary data.</text>
</comment>
<keyword evidence="3" id="KW-0732">Signal</keyword>
<feature type="compositionally biased region" description="Polar residues" evidence="1">
    <location>
        <begin position="333"/>
        <end position="345"/>
    </location>
</feature>
<evidence type="ECO:0000256" key="1">
    <source>
        <dbReference type="SAM" id="MobiDB-lite"/>
    </source>
</evidence>
<organism evidence="4 5">
    <name type="scientific">Cirrhinus molitorella</name>
    <name type="common">mud carp</name>
    <dbReference type="NCBI Taxonomy" id="172907"/>
    <lineage>
        <taxon>Eukaryota</taxon>
        <taxon>Metazoa</taxon>
        <taxon>Chordata</taxon>
        <taxon>Craniata</taxon>
        <taxon>Vertebrata</taxon>
        <taxon>Euteleostomi</taxon>
        <taxon>Actinopterygii</taxon>
        <taxon>Neopterygii</taxon>
        <taxon>Teleostei</taxon>
        <taxon>Ostariophysi</taxon>
        <taxon>Cypriniformes</taxon>
        <taxon>Cyprinidae</taxon>
        <taxon>Labeoninae</taxon>
        <taxon>Labeonini</taxon>
        <taxon>Cirrhinus</taxon>
    </lineage>
</organism>
<keyword evidence="2" id="KW-0812">Transmembrane</keyword>
<feature type="signal peptide" evidence="3">
    <location>
        <begin position="1"/>
        <end position="17"/>
    </location>
</feature>
<evidence type="ECO:0000256" key="3">
    <source>
        <dbReference type="SAM" id="SignalP"/>
    </source>
</evidence>
<evidence type="ECO:0000313" key="5">
    <source>
        <dbReference type="Proteomes" id="UP001558613"/>
    </source>
</evidence>